<keyword evidence="2" id="KW-0813">Transport</keyword>
<dbReference type="GO" id="GO:0055085">
    <property type="term" value="P:transmembrane transport"/>
    <property type="evidence" value="ECO:0007669"/>
    <property type="project" value="UniProtKB-ARBA"/>
</dbReference>
<dbReference type="InterPro" id="IPR013563">
    <property type="entry name" value="Oligopep_ABC_C"/>
</dbReference>
<dbReference type="EMBL" id="SIRE01000007">
    <property type="protein sequence ID" value="TBL79506.1"/>
    <property type="molecule type" value="Genomic_DNA"/>
</dbReference>
<dbReference type="PROSITE" id="PS00211">
    <property type="entry name" value="ABC_TRANSPORTER_1"/>
    <property type="match status" value="1"/>
</dbReference>
<dbReference type="InterPro" id="IPR003439">
    <property type="entry name" value="ABC_transporter-like_ATP-bd"/>
</dbReference>
<evidence type="ECO:0000256" key="2">
    <source>
        <dbReference type="ARBA" id="ARBA00022448"/>
    </source>
</evidence>
<dbReference type="Gene3D" id="3.40.50.300">
    <property type="entry name" value="P-loop containing nucleotide triphosphate hydrolases"/>
    <property type="match status" value="1"/>
</dbReference>
<evidence type="ECO:0000256" key="5">
    <source>
        <dbReference type="SAM" id="MobiDB-lite"/>
    </source>
</evidence>
<dbReference type="InterPro" id="IPR017871">
    <property type="entry name" value="ABC_transporter-like_CS"/>
</dbReference>
<feature type="region of interest" description="Disordered" evidence="5">
    <location>
        <begin position="258"/>
        <end position="278"/>
    </location>
</feature>
<evidence type="ECO:0000313" key="8">
    <source>
        <dbReference type="Proteomes" id="UP000293142"/>
    </source>
</evidence>
<dbReference type="InterPro" id="IPR027417">
    <property type="entry name" value="P-loop_NTPase"/>
</dbReference>
<dbReference type="NCBIfam" id="TIGR01727">
    <property type="entry name" value="oligo_HPY"/>
    <property type="match status" value="1"/>
</dbReference>
<dbReference type="OrthoDB" id="47989at2"/>
<dbReference type="SMART" id="SM00382">
    <property type="entry name" value="AAA"/>
    <property type="match status" value="1"/>
</dbReference>
<name>A0A4Q9DTA6_9BACL</name>
<dbReference type="Pfam" id="PF00005">
    <property type="entry name" value="ABC_tran"/>
    <property type="match status" value="1"/>
</dbReference>
<dbReference type="InterPro" id="IPR003593">
    <property type="entry name" value="AAA+_ATPase"/>
</dbReference>
<dbReference type="Pfam" id="PF08352">
    <property type="entry name" value="oligo_HPY"/>
    <property type="match status" value="1"/>
</dbReference>
<evidence type="ECO:0000313" key="7">
    <source>
        <dbReference type="EMBL" id="TBL79506.1"/>
    </source>
</evidence>
<dbReference type="RefSeq" id="WP_131013452.1">
    <property type="nucleotide sequence ID" value="NZ_SIRE01000007.1"/>
</dbReference>
<dbReference type="GO" id="GO:0015833">
    <property type="term" value="P:peptide transport"/>
    <property type="evidence" value="ECO:0007669"/>
    <property type="project" value="InterPro"/>
</dbReference>
<reference evidence="7 8" key="1">
    <citation type="submission" date="2019-02" db="EMBL/GenBank/DDBJ databases">
        <title>Paenibacillus sp. nov., isolated from surface-sterilized tissue of Thalictrum simplex L.</title>
        <authorList>
            <person name="Tuo L."/>
        </authorList>
    </citation>
    <scope>NUCLEOTIDE SEQUENCE [LARGE SCALE GENOMIC DNA]</scope>
    <source>
        <strain evidence="7 8">N2SHLJ1</strain>
    </source>
</reference>
<dbReference type="GO" id="GO:0016887">
    <property type="term" value="F:ATP hydrolysis activity"/>
    <property type="evidence" value="ECO:0007669"/>
    <property type="project" value="InterPro"/>
</dbReference>
<sequence>MSKPLLQVNNLSKVFESGVWPRKKTFSAVHDVRFRLSEGEVLAIVGESGSGKSTIARMITRLIPRSGGDIVYNGVSVDDAKLSRELPRHVQMIFQDPFAALNPHHKIGYIIGRALEVQHAGGGDTRSKVISLLNQVGLTPAEDFIDKYPYQLSGGQKQRVIIAKVLGLDPKIIVADEPTSMLDVSIGIGIMNLMLELKEKHRLSYILITHNLGSARYMADRILVMFGGQIVESGPCEEVIADPKHPYTKLLLQSSPDPWRAQQGDAEEPVEPQGGPLPQEGCRFRHRCPHAAQACAAGPIASFRLDEEREVRCVMYG</sequence>
<dbReference type="PANTHER" id="PTHR43776">
    <property type="entry name" value="TRANSPORT ATP-BINDING PROTEIN"/>
    <property type="match status" value="1"/>
</dbReference>
<comment type="caution">
    <text evidence="7">The sequence shown here is derived from an EMBL/GenBank/DDBJ whole genome shotgun (WGS) entry which is preliminary data.</text>
</comment>
<keyword evidence="3" id="KW-0547">Nucleotide-binding</keyword>
<dbReference type="PROSITE" id="PS50893">
    <property type="entry name" value="ABC_TRANSPORTER_2"/>
    <property type="match status" value="1"/>
</dbReference>
<dbReference type="InterPro" id="IPR050319">
    <property type="entry name" value="ABC_transp_ATP-bind"/>
</dbReference>
<evidence type="ECO:0000256" key="4">
    <source>
        <dbReference type="ARBA" id="ARBA00022840"/>
    </source>
</evidence>
<accession>A0A4Q9DTA6</accession>
<comment type="similarity">
    <text evidence="1">Belongs to the ABC transporter superfamily.</text>
</comment>
<protein>
    <submittedName>
        <fullName evidence="7">ABC transporter ATP-binding protein</fullName>
    </submittedName>
</protein>
<dbReference type="AlphaFoldDB" id="A0A4Q9DTA6"/>
<keyword evidence="4 7" id="KW-0067">ATP-binding</keyword>
<proteinExistence type="inferred from homology"/>
<dbReference type="CDD" id="cd03257">
    <property type="entry name" value="ABC_NikE_OppD_transporters"/>
    <property type="match status" value="1"/>
</dbReference>
<keyword evidence="8" id="KW-1185">Reference proteome</keyword>
<evidence type="ECO:0000256" key="3">
    <source>
        <dbReference type="ARBA" id="ARBA00022741"/>
    </source>
</evidence>
<feature type="domain" description="ABC transporter" evidence="6">
    <location>
        <begin position="6"/>
        <end position="252"/>
    </location>
</feature>
<dbReference type="Proteomes" id="UP000293142">
    <property type="component" value="Unassembled WGS sequence"/>
</dbReference>
<organism evidence="7 8">
    <name type="scientific">Paenibacillus thalictri</name>
    <dbReference type="NCBI Taxonomy" id="2527873"/>
    <lineage>
        <taxon>Bacteria</taxon>
        <taxon>Bacillati</taxon>
        <taxon>Bacillota</taxon>
        <taxon>Bacilli</taxon>
        <taxon>Bacillales</taxon>
        <taxon>Paenibacillaceae</taxon>
        <taxon>Paenibacillus</taxon>
    </lineage>
</organism>
<gene>
    <name evidence="7" type="ORF">EYB31_11395</name>
</gene>
<evidence type="ECO:0000256" key="1">
    <source>
        <dbReference type="ARBA" id="ARBA00005417"/>
    </source>
</evidence>
<dbReference type="GO" id="GO:0005524">
    <property type="term" value="F:ATP binding"/>
    <property type="evidence" value="ECO:0007669"/>
    <property type="project" value="UniProtKB-KW"/>
</dbReference>
<dbReference type="SUPFAM" id="SSF52540">
    <property type="entry name" value="P-loop containing nucleoside triphosphate hydrolases"/>
    <property type="match status" value="1"/>
</dbReference>
<evidence type="ECO:0000259" key="6">
    <source>
        <dbReference type="PROSITE" id="PS50893"/>
    </source>
</evidence>